<feature type="transmembrane region" description="Helical" evidence="1">
    <location>
        <begin position="311"/>
        <end position="331"/>
    </location>
</feature>
<dbReference type="AlphaFoldDB" id="A0ABD3VXA7"/>
<reference evidence="3 4" key="1">
    <citation type="submission" date="2024-11" db="EMBL/GenBank/DDBJ databases">
        <title>Chromosome-level genome assembly of the freshwater bivalve Anodonta woodiana.</title>
        <authorList>
            <person name="Chen X."/>
        </authorList>
    </citation>
    <scope>NUCLEOTIDE SEQUENCE [LARGE SCALE GENOMIC DNA]</scope>
    <source>
        <strain evidence="3">MN2024</strain>
        <tissue evidence="3">Gills</tissue>
    </source>
</reference>
<name>A0ABD3VXA7_SINWO</name>
<keyword evidence="1" id="KW-1133">Transmembrane helix</keyword>
<keyword evidence="2" id="KW-0732">Signal</keyword>
<feature type="signal peptide" evidence="2">
    <location>
        <begin position="1"/>
        <end position="20"/>
    </location>
</feature>
<organism evidence="3 4">
    <name type="scientific">Sinanodonta woodiana</name>
    <name type="common">Chinese pond mussel</name>
    <name type="synonym">Anodonta woodiana</name>
    <dbReference type="NCBI Taxonomy" id="1069815"/>
    <lineage>
        <taxon>Eukaryota</taxon>
        <taxon>Metazoa</taxon>
        <taxon>Spiralia</taxon>
        <taxon>Lophotrochozoa</taxon>
        <taxon>Mollusca</taxon>
        <taxon>Bivalvia</taxon>
        <taxon>Autobranchia</taxon>
        <taxon>Heteroconchia</taxon>
        <taxon>Palaeoheterodonta</taxon>
        <taxon>Unionida</taxon>
        <taxon>Unionoidea</taxon>
        <taxon>Unionidae</taxon>
        <taxon>Unioninae</taxon>
        <taxon>Sinanodonta</taxon>
    </lineage>
</organism>
<gene>
    <name evidence="3" type="ORF">ACJMK2_043570</name>
</gene>
<evidence type="ECO:0000256" key="1">
    <source>
        <dbReference type="SAM" id="Phobius"/>
    </source>
</evidence>
<sequence>MKLHGRCLILLLFSFSIAIADQVLNYTGVYVKVLETSGKIEVGNTLNMDADPNAVKLQFAEIREKDSNGSSVGRNAVTAHTISSFANRSFSFSNTTDAKYQNISATMCNFTINLAPVTATLLTTVYIFKESGNITDANETTNIKVGNVKFIFTIMNWKFCGSPGVTCRDIIREVGQYIDFSIVLNGNWSASNATKGTNDGDMYNLGGGAGIILSKKVKYDAKYWTNMTVGYPTMMKTGEDQTFTFRFEKFNSSAVYSLTVAAGGFDSENGKSIGGNGTTVSTTVRATVGAIVRRTPATISTTVRANSGNALSIPFLLAILTISLISCLLCMM</sequence>
<evidence type="ECO:0000256" key="2">
    <source>
        <dbReference type="SAM" id="SignalP"/>
    </source>
</evidence>
<keyword evidence="4" id="KW-1185">Reference proteome</keyword>
<evidence type="ECO:0000313" key="3">
    <source>
        <dbReference type="EMBL" id="KAL3866256.1"/>
    </source>
</evidence>
<dbReference type="Proteomes" id="UP001634394">
    <property type="component" value="Unassembled WGS sequence"/>
</dbReference>
<proteinExistence type="predicted"/>
<accession>A0ABD3VXA7</accession>
<keyword evidence="1" id="KW-0812">Transmembrane</keyword>
<feature type="chain" id="PRO_5044820218" evidence="2">
    <location>
        <begin position="21"/>
        <end position="332"/>
    </location>
</feature>
<protein>
    <submittedName>
        <fullName evidence="3">Uncharacterized protein</fullName>
    </submittedName>
</protein>
<keyword evidence="1" id="KW-0472">Membrane</keyword>
<comment type="caution">
    <text evidence="3">The sequence shown here is derived from an EMBL/GenBank/DDBJ whole genome shotgun (WGS) entry which is preliminary data.</text>
</comment>
<dbReference type="EMBL" id="JBJQND010000009">
    <property type="protein sequence ID" value="KAL3866256.1"/>
    <property type="molecule type" value="Genomic_DNA"/>
</dbReference>
<evidence type="ECO:0000313" key="4">
    <source>
        <dbReference type="Proteomes" id="UP001634394"/>
    </source>
</evidence>